<evidence type="ECO:0000313" key="2">
    <source>
        <dbReference type="EMBL" id="MYM87475.1"/>
    </source>
</evidence>
<dbReference type="InterPro" id="IPR003615">
    <property type="entry name" value="HNH_nuc"/>
</dbReference>
<dbReference type="GO" id="GO:0008270">
    <property type="term" value="F:zinc ion binding"/>
    <property type="evidence" value="ECO:0007669"/>
    <property type="project" value="InterPro"/>
</dbReference>
<name>A0A845G259_9BURK</name>
<dbReference type="Proteomes" id="UP000470302">
    <property type="component" value="Unassembled WGS sequence"/>
</dbReference>
<proteinExistence type="predicted"/>
<dbReference type="GO" id="GO:0004519">
    <property type="term" value="F:endonuclease activity"/>
    <property type="evidence" value="ECO:0007669"/>
    <property type="project" value="InterPro"/>
</dbReference>
<protein>
    <recommendedName>
        <fullName evidence="1">HNH nuclease domain-containing protein</fullName>
    </recommendedName>
</protein>
<accession>A0A845G259</accession>
<reference evidence="2 3" key="1">
    <citation type="submission" date="2020-01" db="EMBL/GenBank/DDBJ databases">
        <title>Novel species isolated from a subtropical stream in China.</title>
        <authorList>
            <person name="Lu H."/>
        </authorList>
    </citation>
    <scope>NUCLEOTIDE SEQUENCE [LARGE SCALE GENOMIC DNA]</scope>
    <source>
        <strain evidence="2 3">FT82W</strain>
    </source>
</reference>
<dbReference type="GO" id="GO:0003676">
    <property type="term" value="F:nucleic acid binding"/>
    <property type="evidence" value="ECO:0007669"/>
    <property type="project" value="InterPro"/>
</dbReference>
<gene>
    <name evidence="2" type="ORF">GTP91_09815</name>
</gene>
<sequence>MASFLQFLVAAKALNGNKLPTVGGRSFFKLGVTAGGFTYTPAASGKLRKQSFEVAKRIFERNLGSGSFKTTDYLDITRNSSYILSLIRNVVQEPTSKERIQNSENTVLEGLAVERRQLLFSRNKKIADDRKERDNYTCQVCGFNATLENRSIVECHHLHPISTGIIRNTAIKDLITLCPTCHRFAHLQHPPLDLSQLRALLGKSKK</sequence>
<organism evidence="2 3">
    <name type="scientific">Duganella vulcania</name>
    <dbReference type="NCBI Taxonomy" id="2692166"/>
    <lineage>
        <taxon>Bacteria</taxon>
        <taxon>Pseudomonadati</taxon>
        <taxon>Pseudomonadota</taxon>
        <taxon>Betaproteobacteria</taxon>
        <taxon>Burkholderiales</taxon>
        <taxon>Oxalobacteraceae</taxon>
        <taxon>Telluria group</taxon>
        <taxon>Duganella</taxon>
    </lineage>
</organism>
<dbReference type="InterPro" id="IPR002711">
    <property type="entry name" value="HNH"/>
</dbReference>
<comment type="caution">
    <text evidence="2">The sequence shown here is derived from an EMBL/GenBank/DDBJ whole genome shotgun (WGS) entry which is preliminary data.</text>
</comment>
<dbReference type="SMART" id="SM00507">
    <property type="entry name" value="HNHc"/>
    <property type="match status" value="1"/>
</dbReference>
<evidence type="ECO:0000313" key="3">
    <source>
        <dbReference type="Proteomes" id="UP000470302"/>
    </source>
</evidence>
<dbReference type="Gene3D" id="1.10.30.50">
    <property type="match status" value="1"/>
</dbReference>
<dbReference type="CDD" id="cd00085">
    <property type="entry name" value="HNHc"/>
    <property type="match status" value="1"/>
</dbReference>
<dbReference type="EMBL" id="WWCW01000024">
    <property type="protein sequence ID" value="MYM87475.1"/>
    <property type="molecule type" value="Genomic_DNA"/>
</dbReference>
<dbReference type="Pfam" id="PF01844">
    <property type="entry name" value="HNH"/>
    <property type="match status" value="1"/>
</dbReference>
<evidence type="ECO:0000259" key="1">
    <source>
        <dbReference type="SMART" id="SM00507"/>
    </source>
</evidence>
<dbReference type="AlphaFoldDB" id="A0A845G259"/>
<dbReference type="RefSeq" id="WP_161096610.1">
    <property type="nucleotide sequence ID" value="NZ_WWCW01000024.1"/>
</dbReference>
<feature type="domain" description="HNH nuclease" evidence="1">
    <location>
        <begin position="125"/>
        <end position="183"/>
    </location>
</feature>